<feature type="transmembrane region" description="Helical" evidence="6">
    <location>
        <begin position="250"/>
        <end position="270"/>
    </location>
</feature>
<feature type="transmembrane region" description="Helical" evidence="6">
    <location>
        <begin position="89"/>
        <end position="109"/>
    </location>
</feature>
<evidence type="ECO:0000256" key="1">
    <source>
        <dbReference type="ARBA" id="ARBA00004141"/>
    </source>
</evidence>
<keyword evidence="4 6" id="KW-1133">Transmembrane helix</keyword>
<comment type="similarity">
    <text evidence="2">Belongs to the EamA transporter family.</text>
</comment>
<evidence type="ECO:0000259" key="7">
    <source>
        <dbReference type="Pfam" id="PF00892"/>
    </source>
</evidence>
<dbReference type="InterPro" id="IPR000620">
    <property type="entry name" value="EamA_dom"/>
</dbReference>
<feature type="domain" description="EamA" evidence="7">
    <location>
        <begin position="1"/>
        <end position="135"/>
    </location>
</feature>
<feature type="transmembrane region" description="Helical" evidence="6">
    <location>
        <begin position="64"/>
        <end position="83"/>
    </location>
</feature>
<proteinExistence type="inferred from homology"/>
<feature type="transmembrane region" description="Helical" evidence="6">
    <location>
        <begin position="121"/>
        <end position="139"/>
    </location>
</feature>
<dbReference type="PANTHER" id="PTHR32322">
    <property type="entry name" value="INNER MEMBRANE TRANSPORTER"/>
    <property type="match status" value="1"/>
</dbReference>
<feature type="transmembrane region" description="Helical" evidence="6">
    <location>
        <begin position="216"/>
        <end position="238"/>
    </location>
</feature>
<feature type="transmembrane region" description="Helical" evidence="6">
    <location>
        <begin position="33"/>
        <end position="52"/>
    </location>
</feature>
<gene>
    <name evidence="8" type="ORF">FB555_000875</name>
</gene>
<dbReference type="SUPFAM" id="SSF103481">
    <property type="entry name" value="Multidrug resistance efflux transporter EmrE"/>
    <property type="match status" value="2"/>
</dbReference>
<feature type="transmembrane region" description="Helical" evidence="6">
    <location>
        <begin position="276"/>
        <end position="295"/>
    </location>
</feature>
<dbReference type="Proteomes" id="UP000524237">
    <property type="component" value="Unassembled WGS sequence"/>
</dbReference>
<sequence length="310" mass="33492">MGYIIGFFAAILFGSNGSVVKVVVNSGVSAAQITFFRVVVALLISFVILLLTERTAFRISRKRMLGMAILGIAGVAMLQWFYALAIARIPVGIALLFEYLAVLAVAVIARFVFKEAVRGRIWIAIGLVLVGLAVVAQIWTSNVEGLGMVFALGAATAYTVYFLMGERALTGMSVMSMTFWAMLFASLFWGIFSGWWQMDFSLFTQNISMTGSLSAVMLPLWVPLLWAVTIGSFVAFYLSFSALKHLKATSAGIVASSEVIFAFIVAWLWLGEALSSTQIVGALVVVAGIILAQTARPGKVIDLDLASRQQ</sequence>
<name>A0A7W3JT70_9MICO</name>
<dbReference type="InterPro" id="IPR037185">
    <property type="entry name" value="EmrE-like"/>
</dbReference>
<evidence type="ECO:0000313" key="9">
    <source>
        <dbReference type="Proteomes" id="UP000524237"/>
    </source>
</evidence>
<feature type="transmembrane region" description="Helical" evidence="6">
    <location>
        <begin position="177"/>
        <end position="196"/>
    </location>
</feature>
<evidence type="ECO:0000256" key="5">
    <source>
        <dbReference type="ARBA" id="ARBA00023136"/>
    </source>
</evidence>
<dbReference type="EMBL" id="JACGWU010000001">
    <property type="protein sequence ID" value="MBA8828804.1"/>
    <property type="molecule type" value="Genomic_DNA"/>
</dbReference>
<comment type="subcellular location">
    <subcellularLocation>
        <location evidence="1">Membrane</location>
        <topology evidence="1">Multi-pass membrane protein</topology>
    </subcellularLocation>
</comment>
<dbReference type="GO" id="GO:0016020">
    <property type="term" value="C:membrane"/>
    <property type="evidence" value="ECO:0007669"/>
    <property type="project" value="UniProtKB-SubCell"/>
</dbReference>
<protein>
    <submittedName>
        <fullName evidence="8">Drug/metabolite transporter (DMT)-like permease</fullName>
    </submittedName>
</protein>
<dbReference type="PANTHER" id="PTHR32322:SF2">
    <property type="entry name" value="EAMA DOMAIN-CONTAINING PROTEIN"/>
    <property type="match status" value="1"/>
</dbReference>
<evidence type="ECO:0000313" key="8">
    <source>
        <dbReference type="EMBL" id="MBA8828804.1"/>
    </source>
</evidence>
<dbReference type="AlphaFoldDB" id="A0A7W3JT70"/>
<dbReference type="Pfam" id="PF00892">
    <property type="entry name" value="EamA"/>
    <property type="match status" value="2"/>
</dbReference>
<accession>A0A7W3JT70</accession>
<evidence type="ECO:0000256" key="2">
    <source>
        <dbReference type="ARBA" id="ARBA00007362"/>
    </source>
</evidence>
<dbReference type="RefSeq" id="WP_182484168.1">
    <property type="nucleotide sequence ID" value="NZ_JACGWU010000001.1"/>
</dbReference>
<evidence type="ECO:0000256" key="6">
    <source>
        <dbReference type="SAM" id="Phobius"/>
    </source>
</evidence>
<feature type="domain" description="EamA" evidence="7">
    <location>
        <begin position="146"/>
        <end position="291"/>
    </location>
</feature>
<keyword evidence="5 6" id="KW-0472">Membrane</keyword>
<dbReference type="InterPro" id="IPR050638">
    <property type="entry name" value="AA-Vitamin_Transporters"/>
</dbReference>
<feature type="transmembrane region" description="Helical" evidence="6">
    <location>
        <begin position="145"/>
        <end position="165"/>
    </location>
</feature>
<keyword evidence="9" id="KW-1185">Reference proteome</keyword>
<organism evidence="8 9">
    <name type="scientific">Alpinimonas psychrophila</name>
    <dbReference type="NCBI Taxonomy" id="748908"/>
    <lineage>
        <taxon>Bacteria</taxon>
        <taxon>Bacillati</taxon>
        <taxon>Actinomycetota</taxon>
        <taxon>Actinomycetes</taxon>
        <taxon>Micrococcales</taxon>
        <taxon>Microbacteriaceae</taxon>
        <taxon>Alpinimonas</taxon>
    </lineage>
</organism>
<keyword evidence="3 6" id="KW-0812">Transmembrane</keyword>
<evidence type="ECO:0000256" key="3">
    <source>
        <dbReference type="ARBA" id="ARBA00022692"/>
    </source>
</evidence>
<comment type="caution">
    <text evidence="8">The sequence shown here is derived from an EMBL/GenBank/DDBJ whole genome shotgun (WGS) entry which is preliminary data.</text>
</comment>
<evidence type="ECO:0000256" key="4">
    <source>
        <dbReference type="ARBA" id="ARBA00022989"/>
    </source>
</evidence>
<reference evidence="8 9" key="1">
    <citation type="submission" date="2020-07" db="EMBL/GenBank/DDBJ databases">
        <title>Sequencing the genomes of 1000 actinobacteria strains.</title>
        <authorList>
            <person name="Klenk H.-P."/>
        </authorList>
    </citation>
    <scope>NUCLEOTIDE SEQUENCE [LARGE SCALE GENOMIC DNA]</scope>
    <source>
        <strain evidence="8 9">DSM 23737</strain>
    </source>
</reference>